<evidence type="ECO:0000256" key="3">
    <source>
        <dbReference type="SAM" id="SignalP"/>
    </source>
</evidence>
<feature type="compositionally biased region" description="Gly residues" evidence="1">
    <location>
        <begin position="492"/>
        <end position="502"/>
    </location>
</feature>
<keyword evidence="2" id="KW-0472">Membrane</keyword>
<dbReference type="AlphaFoldDB" id="A0A2Z5JH59"/>
<sequence length="577" mass="57185">MRTISPRAVLRRAAGGFAAVGLLAAGSIALGTPAQAAGPELVIGGPAATALHPYRASGSPRKSTVGITVDNPSRNGEPGTFDGDFTVTFDLTGIAGIADAAFGESGGADCEVTGPTAVCRGHGLGPGRSALAELELSAAEGSRIGDSGTIRATGKADGVTFTAFSTEAVIGGPDLVMERLPLKQDLKPGETQPVPVAFTNNGTRAADGVLLTLMYTRGLDFVERYANCEYSEGEAGRGFPAGTTARCSVPGTYEAGATYRLAVPLSLKATEHAFHDTFVYRIDEDVPGQGAQRSAASAGAGKGAALTLKEAATVRGVDLDPRDNQQEADFVTANSADFVAYGARARGAAGETVAATIGFRNKGPAWVGHLRSGEPVATVDFTVPEGASVTGSPAACRGVTADGQYRESRSGAPRYVCDTSMAVRDGADFALRFHLKIDKVVTGASGAVTVRAPRLAESAKLPFDPKPGNNTALLVLNSDNGDGGSGSTASGGASGSGSGSGSAGPATAGGSTTGAGATSNGSTTAGAATGGSTTAGSTGGSLASTGTVALPVAAGAAVALAAGGVLYATARRRPQRG</sequence>
<keyword evidence="2" id="KW-0812">Transmembrane</keyword>
<dbReference type="InterPro" id="IPR006311">
    <property type="entry name" value="TAT_signal"/>
</dbReference>
<feature type="region of interest" description="Disordered" evidence="1">
    <location>
        <begin position="459"/>
        <end position="545"/>
    </location>
</feature>
<protein>
    <submittedName>
        <fullName evidence="4">Peptidase</fullName>
    </submittedName>
</protein>
<accession>A0A2Z5JH59</accession>
<feature type="compositionally biased region" description="Polar residues" evidence="1">
    <location>
        <begin position="468"/>
        <end position="480"/>
    </location>
</feature>
<evidence type="ECO:0000313" key="4">
    <source>
        <dbReference type="EMBL" id="AXE79678.1"/>
    </source>
</evidence>
<feature type="chain" id="PRO_5016266122" evidence="3">
    <location>
        <begin position="37"/>
        <end position="577"/>
    </location>
</feature>
<dbReference type="Proteomes" id="UP000252698">
    <property type="component" value="Chromosome"/>
</dbReference>
<dbReference type="RefSeq" id="WP_114246161.1">
    <property type="nucleotide sequence ID" value="NZ_CP027306.1"/>
</dbReference>
<dbReference type="KEGG" id="sata:C5746_25250"/>
<dbReference type="PROSITE" id="PS51318">
    <property type="entry name" value="TAT"/>
    <property type="match status" value="1"/>
</dbReference>
<dbReference type="EMBL" id="CP027306">
    <property type="protein sequence ID" value="AXE79678.1"/>
    <property type="molecule type" value="Genomic_DNA"/>
</dbReference>
<feature type="compositionally biased region" description="Low complexity" evidence="1">
    <location>
        <begin position="503"/>
        <end position="545"/>
    </location>
</feature>
<keyword evidence="3" id="KW-0732">Signal</keyword>
<evidence type="ECO:0000256" key="1">
    <source>
        <dbReference type="SAM" id="MobiDB-lite"/>
    </source>
</evidence>
<gene>
    <name evidence="4" type="ORF">C5746_25250</name>
</gene>
<evidence type="ECO:0000256" key="2">
    <source>
        <dbReference type="SAM" id="Phobius"/>
    </source>
</evidence>
<dbReference type="GeneID" id="95521716"/>
<evidence type="ECO:0000313" key="5">
    <source>
        <dbReference type="Proteomes" id="UP000252698"/>
    </source>
</evidence>
<name>A0A2Z5JH59_STRAR</name>
<feature type="signal peptide" evidence="3">
    <location>
        <begin position="1"/>
        <end position="36"/>
    </location>
</feature>
<keyword evidence="2" id="KW-1133">Transmembrane helix</keyword>
<organism evidence="4 5">
    <name type="scientific">Streptomyces atratus</name>
    <dbReference type="NCBI Taxonomy" id="1893"/>
    <lineage>
        <taxon>Bacteria</taxon>
        <taxon>Bacillati</taxon>
        <taxon>Actinomycetota</taxon>
        <taxon>Actinomycetes</taxon>
        <taxon>Kitasatosporales</taxon>
        <taxon>Streptomycetaceae</taxon>
        <taxon>Streptomyces</taxon>
    </lineage>
</organism>
<reference evidence="4 5" key="1">
    <citation type="journal article" date="2018" name="Front. Microbiol.">
        <title>Genome Sequencing of Streptomyces atratus SCSIOZH16 and Activation Production of Nocardamine via Metabolic Engineering.</title>
        <authorList>
            <person name="Li Y."/>
            <person name="Zhang C."/>
            <person name="Liu C."/>
            <person name="Ju J."/>
            <person name="Ma J."/>
        </authorList>
    </citation>
    <scope>NUCLEOTIDE SEQUENCE [LARGE SCALE GENOMIC DNA]</scope>
    <source>
        <strain evidence="4 5">SCSIO_ZH16</strain>
    </source>
</reference>
<feature type="transmembrane region" description="Helical" evidence="2">
    <location>
        <begin position="548"/>
        <end position="570"/>
    </location>
</feature>
<proteinExistence type="predicted"/>